<dbReference type="Proteomes" id="UP001057452">
    <property type="component" value="Chromosome 3"/>
</dbReference>
<accession>A0ACB9XTT1</accession>
<comment type="caution">
    <text evidence="1">The sequence shown here is derived from an EMBL/GenBank/DDBJ whole genome shotgun (WGS) entry which is preliminary data.</text>
</comment>
<organism evidence="1 2">
    <name type="scientific">Chaenocephalus aceratus</name>
    <name type="common">Blackfin icefish</name>
    <name type="synonym">Chaenichthys aceratus</name>
    <dbReference type="NCBI Taxonomy" id="36190"/>
    <lineage>
        <taxon>Eukaryota</taxon>
        <taxon>Metazoa</taxon>
        <taxon>Chordata</taxon>
        <taxon>Craniata</taxon>
        <taxon>Vertebrata</taxon>
        <taxon>Euteleostomi</taxon>
        <taxon>Actinopterygii</taxon>
        <taxon>Neopterygii</taxon>
        <taxon>Teleostei</taxon>
        <taxon>Neoteleostei</taxon>
        <taxon>Acanthomorphata</taxon>
        <taxon>Eupercaria</taxon>
        <taxon>Perciformes</taxon>
        <taxon>Notothenioidei</taxon>
        <taxon>Channichthyidae</taxon>
        <taxon>Chaenocephalus</taxon>
    </lineage>
</organism>
<gene>
    <name evidence="1" type="ORF">KUCAC02_002475</name>
</gene>
<reference evidence="1" key="1">
    <citation type="submission" date="2022-05" db="EMBL/GenBank/DDBJ databases">
        <title>Chromosome-level genome of Chaenocephalus aceratus.</title>
        <authorList>
            <person name="Park H."/>
        </authorList>
    </citation>
    <scope>NUCLEOTIDE SEQUENCE</scope>
    <source>
        <strain evidence="1">KU_202001</strain>
    </source>
</reference>
<protein>
    <submittedName>
        <fullName evidence="1">Uncharacterized protein</fullName>
    </submittedName>
</protein>
<evidence type="ECO:0000313" key="2">
    <source>
        <dbReference type="Proteomes" id="UP001057452"/>
    </source>
</evidence>
<sequence length="159" mass="17968">MSVWQRERLIEIWPMLQKYVDGVKNKKIPNPATASYDTIAAAQGDPLIIAKLQFFFAISRTFSPFLLKFQTDEPALQSKPGSRIGELSVLTFRKECTKGLAAMVKKVQEKSPLKFPVVRHIACLDPTNMSRDPEWCIGKMKSVVQRFLEDKQLAGGVQL</sequence>
<keyword evidence="2" id="KW-1185">Reference proteome</keyword>
<dbReference type="EMBL" id="CM043787">
    <property type="protein sequence ID" value="KAI4830872.1"/>
    <property type="molecule type" value="Genomic_DNA"/>
</dbReference>
<evidence type="ECO:0000313" key="1">
    <source>
        <dbReference type="EMBL" id="KAI4830872.1"/>
    </source>
</evidence>
<name>A0ACB9XTT1_CHAAC</name>
<proteinExistence type="predicted"/>